<gene>
    <name evidence="1" type="ORF">Patl1_15914</name>
</gene>
<sequence>MSRPFFMHIHIHSQTQRCTIRSKSAMPPLRGEGVTCLVLRYTHSRYENEMSPSSTRDPRLLIAHTNSGTSGRRLIEKAAQPARPFSDCDQEHTLDLTH</sequence>
<organism evidence="1 2">
    <name type="scientific">Pistacia atlantica</name>
    <dbReference type="NCBI Taxonomy" id="434234"/>
    <lineage>
        <taxon>Eukaryota</taxon>
        <taxon>Viridiplantae</taxon>
        <taxon>Streptophyta</taxon>
        <taxon>Embryophyta</taxon>
        <taxon>Tracheophyta</taxon>
        <taxon>Spermatophyta</taxon>
        <taxon>Magnoliopsida</taxon>
        <taxon>eudicotyledons</taxon>
        <taxon>Gunneridae</taxon>
        <taxon>Pentapetalae</taxon>
        <taxon>rosids</taxon>
        <taxon>malvids</taxon>
        <taxon>Sapindales</taxon>
        <taxon>Anacardiaceae</taxon>
        <taxon>Pistacia</taxon>
    </lineage>
</organism>
<protein>
    <submittedName>
        <fullName evidence="1">Uncharacterized protein</fullName>
    </submittedName>
</protein>
<evidence type="ECO:0000313" key="2">
    <source>
        <dbReference type="Proteomes" id="UP001164250"/>
    </source>
</evidence>
<name>A0ACC1B7K3_9ROSI</name>
<keyword evidence="2" id="KW-1185">Reference proteome</keyword>
<dbReference type="EMBL" id="CM047902">
    <property type="protein sequence ID" value="KAJ0094881.1"/>
    <property type="molecule type" value="Genomic_DNA"/>
</dbReference>
<accession>A0ACC1B7K3</accession>
<proteinExistence type="predicted"/>
<evidence type="ECO:0000313" key="1">
    <source>
        <dbReference type="EMBL" id="KAJ0094881.1"/>
    </source>
</evidence>
<dbReference type="Proteomes" id="UP001164250">
    <property type="component" value="Chromosome 6"/>
</dbReference>
<comment type="caution">
    <text evidence="1">The sequence shown here is derived from an EMBL/GenBank/DDBJ whole genome shotgun (WGS) entry which is preliminary data.</text>
</comment>
<reference evidence="2" key="1">
    <citation type="journal article" date="2023" name="G3 (Bethesda)">
        <title>Genome assembly and association tests identify interacting loci associated with vigor, precocity, and sex in interspecific pistachio rootstocks.</title>
        <authorList>
            <person name="Palmer W."/>
            <person name="Jacygrad E."/>
            <person name="Sagayaradj S."/>
            <person name="Cavanaugh K."/>
            <person name="Han R."/>
            <person name="Bertier L."/>
            <person name="Beede B."/>
            <person name="Kafkas S."/>
            <person name="Golino D."/>
            <person name="Preece J."/>
            <person name="Michelmore R."/>
        </authorList>
    </citation>
    <scope>NUCLEOTIDE SEQUENCE [LARGE SCALE GENOMIC DNA]</scope>
</reference>